<keyword evidence="2" id="KW-1185">Reference proteome</keyword>
<name>A0ACC3N7A8_9PEZI</name>
<evidence type="ECO:0000313" key="2">
    <source>
        <dbReference type="Proteomes" id="UP001281147"/>
    </source>
</evidence>
<organism evidence="1 2">
    <name type="scientific">Vermiconidia calcicola</name>
    <dbReference type="NCBI Taxonomy" id="1690605"/>
    <lineage>
        <taxon>Eukaryota</taxon>
        <taxon>Fungi</taxon>
        <taxon>Dikarya</taxon>
        <taxon>Ascomycota</taxon>
        <taxon>Pezizomycotina</taxon>
        <taxon>Dothideomycetes</taxon>
        <taxon>Dothideomycetidae</taxon>
        <taxon>Mycosphaerellales</taxon>
        <taxon>Extremaceae</taxon>
        <taxon>Vermiconidia</taxon>
    </lineage>
</organism>
<dbReference type="EMBL" id="JAUTXU010000077">
    <property type="protein sequence ID" value="KAK3711337.1"/>
    <property type="molecule type" value="Genomic_DNA"/>
</dbReference>
<gene>
    <name evidence="1" type="ORF">LTR37_009717</name>
</gene>
<comment type="caution">
    <text evidence="1">The sequence shown here is derived from an EMBL/GenBank/DDBJ whole genome shotgun (WGS) entry which is preliminary data.</text>
</comment>
<evidence type="ECO:0000313" key="1">
    <source>
        <dbReference type="EMBL" id="KAK3711337.1"/>
    </source>
</evidence>
<protein>
    <submittedName>
        <fullName evidence="1">Uncharacterized protein</fullName>
    </submittedName>
</protein>
<accession>A0ACC3N7A8</accession>
<dbReference type="Proteomes" id="UP001281147">
    <property type="component" value="Unassembled WGS sequence"/>
</dbReference>
<proteinExistence type="predicted"/>
<reference evidence="1" key="1">
    <citation type="submission" date="2023-07" db="EMBL/GenBank/DDBJ databases">
        <title>Black Yeasts Isolated from many extreme environments.</title>
        <authorList>
            <person name="Coleine C."/>
            <person name="Stajich J.E."/>
            <person name="Selbmann L."/>
        </authorList>
    </citation>
    <scope>NUCLEOTIDE SEQUENCE</scope>
    <source>
        <strain evidence="1">CCFEE 5714</strain>
    </source>
</reference>
<sequence>MALPQTLGTPSGLAILEIQGTMNTPSSPASDKRQAHPIGKIVFPPNDPTKPVDKRVYMYVGKHQRLTGELKKLANPIAIIQRKKDGVGGAEGSDELEIAEIVHYKILFAHRPEPVGGGGDE</sequence>